<dbReference type="EMBL" id="CAKLPX010000003">
    <property type="protein sequence ID" value="CAH0992380.1"/>
    <property type="molecule type" value="Genomic_DNA"/>
</dbReference>
<proteinExistence type="predicted"/>
<evidence type="ECO:0000313" key="2">
    <source>
        <dbReference type="Proteomes" id="UP000838100"/>
    </source>
</evidence>
<accession>A0ABN8EKX4</accession>
<gene>
    <name evidence="1" type="ORF">SIN8267_02499</name>
</gene>
<sequence length="321" mass="35294">MAANSLTYSLLPTLVLTLTIAVSQTTNSAEIDSYTGRHLLTEDAQIALNQELNRRFKFGIAGANQAMAEAQTGCDTDKLYQQLRYAFAGNKDALVGNDIVSQLSDDSNIPSVIVQRPDSVYRDISLISGIDLYTGGLGAIIDINGNIIGVDKIGHFLAQGWDYFQAIEVEGGSLDEAMQWGEKTEASYYGLWTTGLFSHADLTANFNGYRFWLALLSPDRDPLNATASAYLHCDNQQWLINRPLDIADYIDGAWDEANNCLDFASDAIADGVQHNIDALQLTREQSTCPIKPQRCQLAVKKYGDYSAMLLHPRCQHAVSPD</sequence>
<organism evidence="1 2">
    <name type="scientific">Sinobacterium norvegicum</name>
    <dbReference type="NCBI Taxonomy" id="1641715"/>
    <lineage>
        <taxon>Bacteria</taxon>
        <taxon>Pseudomonadati</taxon>
        <taxon>Pseudomonadota</taxon>
        <taxon>Gammaproteobacteria</taxon>
        <taxon>Cellvibrionales</taxon>
        <taxon>Spongiibacteraceae</taxon>
        <taxon>Sinobacterium</taxon>
    </lineage>
</organism>
<protein>
    <submittedName>
        <fullName evidence="1">Uncharacterized protein</fullName>
    </submittedName>
</protein>
<keyword evidence="2" id="KW-1185">Reference proteome</keyword>
<reference evidence="1" key="1">
    <citation type="submission" date="2021-12" db="EMBL/GenBank/DDBJ databases">
        <authorList>
            <person name="Rodrigo-Torres L."/>
            <person name="Arahal R. D."/>
            <person name="Lucena T."/>
        </authorList>
    </citation>
    <scope>NUCLEOTIDE SEQUENCE</scope>
    <source>
        <strain evidence="1">CECT 8267</strain>
    </source>
</reference>
<comment type="caution">
    <text evidence="1">The sequence shown here is derived from an EMBL/GenBank/DDBJ whole genome shotgun (WGS) entry which is preliminary data.</text>
</comment>
<evidence type="ECO:0000313" key="1">
    <source>
        <dbReference type="EMBL" id="CAH0992380.1"/>
    </source>
</evidence>
<name>A0ABN8EKX4_9GAMM</name>
<dbReference type="Proteomes" id="UP000838100">
    <property type="component" value="Unassembled WGS sequence"/>
</dbReference>